<organism evidence="1 2">
    <name type="scientific">Polaribacter vadi</name>
    <dbReference type="NCBI Taxonomy" id="1774273"/>
    <lineage>
        <taxon>Bacteria</taxon>
        <taxon>Pseudomonadati</taxon>
        <taxon>Bacteroidota</taxon>
        <taxon>Flavobacteriia</taxon>
        <taxon>Flavobacteriales</taxon>
        <taxon>Flavobacteriaceae</taxon>
    </lineage>
</organism>
<dbReference type="EMBL" id="LSFM01000023">
    <property type="protein sequence ID" value="OBY62565.1"/>
    <property type="molecule type" value="Genomic_DNA"/>
</dbReference>
<sequence length="222" mass="25676">MFIKKESLSFILIVLFTISINAQQYLDPEYIKVTEKRASKIVDNLEISDKNKSELITQIIAKQYQNLSKIHDEKDAKIEAVKKLNISGEKQKSKIEKINAKADKLLNKLHKSYLKQLSANLSNDKVDAVKDGMTYGVVPKTFFAFKDMIPSLTDEQKIYIYDNLVEAREHAMDAGSSKEKHAWFGKYKGRINNYLSAKGYDLEKERDGWYQRIEARKKKESN</sequence>
<dbReference type="Proteomes" id="UP000092584">
    <property type="component" value="Unassembled WGS sequence"/>
</dbReference>
<evidence type="ECO:0000313" key="2">
    <source>
        <dbReference type="Proteomes" id="UP000092584"/>
    </source>
</evidence>
<evidence type="ECO:0000313" key="1">
    <source>
        <dbReference type="EMBL" id="OBY62565.1"/>
    </source>
</evidence>
<keyword evidence="2" id="KW-1185">Reference proteome</keyword>
<name>A0A1B8TSU2_9FLAO</name>
<evidence type="ECO:0008006" key="3">
    <source>
        <dbReference type="Google" id="ProtNLM"/>
    </source>
</evidence>
<dbReference type="KEGG" id="pob:LPB03_10410"/>
<protein>
    <recommendedName>
        <fullName evidence="3">DUF3826 domain-containing protein</fullName>
    </recommendedName>
</protein>
<dbReference type="RefSeq" id="WP_065319551.1">
    <property type="nucleotide sequence ID" value="NZ_CP017477.1"/>
</dbReference>
<dbReference type="STRING" id="1774273.LPB03_10410"/>
<gene>
    <name evidence="1" type="ORF">LPB3_10420</name>
</gene>
<dbReference type="Pfam" id="PF12875">
    <property type="entry name" value="DUF3826"/>
    <property type="match status" value="1"/>
</dbReference>
<reference evidence="2" key="1">
    <citation type="submission" date="2016-02" db="EMBL/GenBank/DDBJ databases">
        <authorList>
            <person name="Shin S.-K."/>
            <person name="Yi H."/>
            <person name="Kim E."/>
        </authorList>
    </citation>
    <scope>NUCLEOTIDE SEQUENCE [LARGE SCALE GENOMIC DNA]</scope>
    <source>
        <strain evidence="2">LPB0003</strain>
    </source>
</reference>
<dbReference type="AlphaFoldDB" id="A0A1B8TSU2"/>
<dbReference type="InterPro" id="IPR024284">
    <property type="entry name" value="DUF3826"/>
</dbReference>
<accession>A0A1B8TSU2</accession>
<dbReference type="OrthoDB" id="1375905at2"/>
<comment type="caution">
    <text evidence="1">The sequence shown here is derived from an EMBL/GenBank/DDBJ whole genome shotgun (WGS) entry which is preliminary data.</text>
</comment>
<proteinExistence type="predicted"/>